<reference evidence="2 3" key="1">
    <citation type="submission" date="2017-02" db="EMBL/GenBank/DDBJ databases">
        <authorList>
            <person name="Peterson S.W."/>
        </authorList>
    </citation>
    <scope>NUCLEOTIDE SEQUENCE [LARGE SCALE GENOMIC DNA]</scope>
    <source>
        <strain evidence="2 3">CECT 9189</strain>
    </source>
</reference>
<feature type="transmembrane region" description="Helical" evidence="1">
    <location>
        <begin position="17"/>
        <end position="36"/>
    </location>
</feature>
<name>A0A1T4RH37_9GAMM</name>
<dbReference type="AlphaFoldDB" id="A0A1T4RH37"/>
<dbReference type="EMBL" id="FUWP01000004">
    <property type="protein sequence ID" value="SKA15324.1"/>
    <property type="molecule type" value="Genomic_DNA"/>
</dbReference>
<keyword evidence="1" id="KW-1133">Transmembrane helix</keyword>
<evidence type="ECO:0000313" key="2">
    <source>
        <dbReference type="EMBL" id="SKA15324.1"/>
    </source>
</evidence>
<feature type="transmembrane region" description="Helical" evidence="1">
    <location>
        <begin position="73"/>
        <end position="95"/>
    </location>
</feature>
<feature type="transmembrane region" description="Helical" evidence="1">
    <location>
        <begin position="168"/>
        <end position="192"/>
    </location>
</feature>
<evidence type="ECO:0000256" key="1">
    <source>
        <dbReference type="SAM" id="Phobius"/>
    </source>
</evidence>
<feature type="transmembrane region" description="Helical" evidence="1">
    <location>
        <begin position="232"/>
        <end position="250"/>
    </location>
</feature>
<keyword evidence="1" id="KW-0812">Transmembrane</keyword>
<organism evidence="2 3">
    <name type="scientific">Photobacterium toruni</name>
    <dbReference type="NCBI Taxonomy" id="1935446"/>
    <lineage>
        <taxon>Bacteria</taxon>
        <taxon>Pseudomonadati</taxon>
        <taxon>Pseudomonadota</taxon>
        <taxon>Gammaproteobacteria</taxon>
        <taxon>Vibrionales</taxon>
        <taxon>Vibrionaceae</taxon>
        <taxon>Photobacterium</taxon>
    </lineage>
</organism>
<evidence type="ECO:0000313" key="3">
    <source>
        <dbReference type="Proteomes" id="UP000191116"/>
    </source>
</evidence>
<gene>
    <name evidence="2" type="ORF">CZ814_01315</name>
</gene>
<dbReference type="OrthoDB" id="5812702at2"/>
<dbReference type="Proteomes" id="UP000191116">
    <property type="component" value="Unassembled WGS sequence"/>
</dbReference>
<feature type="transmembrane region" description="Helical" evidence="1">
    <location>
        <begin position="137"/>
        <end position="156"/>
    </location>
</feature>
<feature type="transmembrane region" description="Helical" evidence="1">
    <location>
        <begin position="204"/>
        <end position="225"/>
    </location>
</feature>
<sequence>MQWNDWSILLSEVLEQFSIGAFIIIGGVMLSGKLCFGQHDRVMKILPLISWLLIASLLIREATLMAVQTSDGVTNSSVVVFVLVFIALTLIYSLCENRLIGKDGSRKVIICIMLLWCIAYVIDILRFSANNGHISNMMTIIFSVGFGGSLLAHAMLVKAQHKIDSLNIALPLFGAFIGAIVFIVACLDLTSLIEQTQHDTLLPFIWRIISVGCLFAATGLWLMSLLTKTKPVLAMLACACTLAIVASLAVNGSF</sequence>
<keyword evidence="1" id="KW-0472">Membrane</keyword>
<evidence type="ECO:0008006" key="4">
    <source>
        <dbReference type="Google" id="ProtNLM"/>
    </source>
</evidence>
<accession>A0A1T4RH37</accession>
<feature type="transmembrane region" description="Helical" evidence="1">
    <location>
        <begin position="107"/>
        <end position="125"/>
    </location>
</feature>
<proteinExistence type="predicted"/>
<protein>
    <recommendedName>
        <fullName evidence="4">Dimethylsulfoxide reductase</fullName>
    </recommendedName>
</protein>
<dbReference type="RefSeq" id="WP_080174179.1">
    <property type="nucleotide sequence ID" value="NZ_AP024855.1"/>
</dbReference>
<feature type="transmembrane region" description="Helical" evidence="1">
    <location>
        <begin position="48"/>
        <end position="67"/>
    </location>
</feature>